<evidence type="ECO:0000313" key="4">
    <source>
        <dbReference type="Proteomes" id="UP001373909"/>
    </source>
</evidence>
<feature type="domain" description="T6SS Phospholipase effector Tle1-like catalytic" evidence="2">
    <location>
        <begin position="245"/>
        <end position="352"/>
    </location>
</feature>
<keyword evidence="1" id="KW-0175">Coiled coil</keyword>
<dbReference type="EMBL" id="CP142523">
    <property type="protein sequence ID" value="WWO49063.1"/>
    <property type="molecule type" value="Genomic_DNA"/>
</dbReference>
<dbReference type="Pfam" id="PF09994">
    <property type="entry name" value="T6SS_Tle1-like_cat"/>
    <property type="match status" value="1"/>
</dbReference>
<reference evidence="3 4" key="1">
    <citation type="submission" date="2024-01" db="EMBL/GenBank/DDBJ databases">
        <title>Draft genome sequences of nine bacterial species from freshwater ponds near Washington, DC.</title>
        <authorList>
            <person name="Pavloudi C."/>
            <person name="Oliver L."/>
            <person name="Slattery K."/>
            <person name="Lissner G."/>
            <person name="Saw J.H."/>
        </authorList>
    </citation>
    <scope>NUCLEOTIDE SEQUENCE [LARGE SCALE GENOMIC DNA]</scope>
    <source>
        <strain evidence="4">TB1-E2</strain>
    </source>
</reference>
<proteinExistence type="predicted"/>
<evidence type="ECO:0000259" key="2">
    <source>
        <dbReference type="Pfam" id="PF09994"/>
    </source>
</evidence>
<protein>
    <submittedName>
        <fullName evidence="3">DUF2235 domain-containing protein</fullName>
    </submittedName>
</protein>
<evidence type="ECO:0000313" key="3">
    <source>
        <dbReference type="EMBL" id="WWO49063.1"/>
    </source>
</evidence>
<dbReference type="RefSeq" id="WP_338682101.1">
    <property type="nucleotide sequence ID" value="NZ_CP142523.1"/>
</dbReference>
<name>A0ABZ2GYJ1_9BURK</name>
<sequence length="716" mass="79937">MSIIYTGRKAPLDGRRRLTAKESSQRAKAMACVRSPHKTECQGQVYIGLFYDGSGNNAAWRQVDPVVNPKNLTQRQRNKHSNVAKLWDAHLEQERNGYFSVYMPGVGTPFAAIGDTISALTDNAGGGFGYMGADRINWGITSLFNAVHSYLTGFNLIESDTQRVLVNLMSSQMLLGKEGVRRWAMLTALEERLAKVVKTHQRKVKQINVSIFGFSRGAAEARASAHWLHQIFERENGAFELAGVPIRIGFLGIFDTVAAVGVGDVTPVTFGHMAWGDGTQSIHPVVEECAHFIALHEQRASFPLESATGRGNVGYPGMHSDVGGGYYPGEQGRSMPAWGPSPHLSQIPLIDMHFAALKAGVPLLTIKEMNEKQRVAVRKSFSTDPRLIASYNNWLTHNGIKGADVKTFTEAHTKQYLRWRGMLHAQGTAKLKTKRFFKESDKPGQKDLLEADSDLGVYLRSWRERKNANATLSGWLNERAKTVLHRVSPAGMLFVEEGKDPLSDWEERFLKIMTEGAQPPAGCVTLFEDYVHDSRAGFRILGKHEPVWLTGGYGRFRHVFVQSDDYSNMSNIANESLKAVKAAGDAAVTYFQKLYGYTVSTYRVARRKIAATARAVSEAEKRLERQAVETYRETSRMIVDGATRTGHDVHDAGVEAEKKLKHAVKTAKNAMQQASQEARLYYEAEKKVILKYANAEAELLEQLKKRWIEQDREKTK</sequence>
<accession>A0ABZ2GYJ1</accession>
<dbReference type="PANTHER" id="PTHR33840">
    <property type="match status" value="1"/>
</dbReference>
<organism evidence="3 4">
    <name type="scientific">Janthinobacterium aestuarii</name>
    <dbReference type="NCBI Taxonomy" id="2985511"/>
    <lineage>
        <taxon>Bacteria</taxon>
        <taxon>Pseudomonadati</taxon>
        <taxon>Pseudomonadota</taxon>
        <taxon>Betaproteobacteria</taxon>
        <taxon>Burkholderiales</taxon>
        <taxon>Oxalobacteraceae</taxon>
        <taxon>Janthinobacterium</taxon>
    </lineage>
</organism>
<dbReference type="Proteomes" id="UP001373909">
    <property type="component" value="Chromosome"/>
</dbReference>
<gene>
    <name evidence="3" type="ORF">OPV09_13530</name>
</gene>
<dbReference type="PANTHER" id="PTHR33840:SF1">
    <property type="entry name" value="TLE1 PHOSPHOLIPASE DOMAIN-CONTAINING PROTEIN"/>
    <property type="match status" value="1"/>
</dbReference>
<feature type="coiled-coil region" evidence="1">
    <location>
        <begin position="657"/>
        <end position="710"/>
    </location>
</feature>
<dbReference type="InterPro" id="IPR018712">
    <property type="entry name" value="Tle1-like_cat"/>
</dbReference>
<evidence type="ECO:0000256" key="1">
    <source>
        <dbReference type="SAM" id="Coils"/>
    </source>
</evidence>
<keyword evidence="4" id="KW-1185">Reference proteome</keyword>